<dbReference type="Gene3D" id="1.20.120.1630">
    <property type="match status" value="1"/>
</dbReference>
<gene>
    <name evidence="1" type="ORF">M427DRAFT_57080</name>
</gene>
<proteinExistence type="predicted"/>
<dbReference type="AlphaFoldDB" id="A0A139ADU4"/>
<dbReference type="PANTHER" id="PTHR32251">
    <property type="entry name" value="3-OXO-5-ALPHA-STEROID 4-DEHYDROGENASE"/>
    <property type="match status" value="1"/>
</dbReference>
<protein>
    <submittedName>
        <fullName evidence="1">DUF1295-domain-containing protein</fullName>
    </submittedName>
</protein>
<dbReference type="Pfam" id="PF06966">
    <property type="entry name" value="DUF1295"/>
    <property type="match status" value="1"/>
</dbReference>
<dbReference type="GO" id="GO:0016020">
    <property type="term" value="C:membrane"/>
    <property type="evidence" value="ECO:0007669"/>
    <property type="project" value="TreeGrafter"/>
</dbReference>
<evidence type="ECO:0000313" key="2">
    <source>
        <dbReference type="Proteomes" id="UP000070544"/>
    </source>
</evidence>
<organism evidence="1 2">
    <name type="scientific">Gonapodya prolifera (strain JEL478)</name>
    <name type="common">Monoblepharis prolifera</name>
    <dbReference type="NCBI Taxonomy" id="1344416"/>
    <lineage>
        <taxon>Eukaryota</taxon>
        <taxon>Fungi</taxon>
        <taxon>Fungi incertae sedis</taxon>
        <taxon>Chytridiomycota</taxon>
        <taxon>Chytridiomycota incertae sedis</taxon>
        <taxon>Monoblepharidomycetes</taxon>
        <taxon>Monoblepharidales</taxon>
        <taxon>Gonapodyaceae</taxon>
        <taxon>Gonapodya</taxon>
    </lineage>
</organism>
<dbReference type="InterPro" id="IPR010721">
    <property type="entry name" value="UstE-like"/>
</dbReference>
<name>A0A139ADU4_GONPJ</name>
<dbReference type="EMBL" id="KQ965765">
    <property type="protein sequence ID" value="KXS14930.1"/>
    <property type="molecule type" value="Genomic_DNA"/>
</dbReference>
<dbReference type="PANTHER" id="PTHR32251:SF23">
    <property type="entry name" value="3-OXO-5-ALPHA-STEROID 4-DEHYDROGENASE (DUF1295)"/>
    <property type="match status" value="1"/>
</dbReference>
<dbReference type="OMA" id="WRKGGYQ"/>
<reference evidence="1 2" key="1">
    <citation type="journal article" date="2015" name="Genome Biol. Evol.">
        <title>Phylogenomic analyses indicate that early fungi evolved digesting cell walls of algal ancestors of land plants.</title>
        <authorList>
            <person name="Chang Y."/>
            <person name="Wang S."/>
            <person name="Sekimoto S."/>
            <person name="Aerts A.L."/>
            <person name="Choi C."/>
            <person name="Clum A."/>
            <person name="LaButti K.M."/>
            <person name="Lindquist E.A."/>
            <person name="Yee Ngan C."/>
            <person name="Ohm R.A."/>
            <person name="Salamov A.A."/>
            <person name="Grigoriev I.V."/>
            <person name="Spatafora J.W."/>
            <person name="Berbee M.L."/>
        </authorList>
    </citation>
    <scope>NUCLEOTIDE SEQUENCE [LARGE SCALE GENOMIC DNA]</scope>
    <source>
        <strain evidence="1 2">JEL478</strain>
    </source>
</reference>
<sequence length="352" mass="39262">MSSAFWSTVSAILHNGITNPIVTRPASILSVLRDVFVRADPIVGSAWMAIASATHAFVMSELTGDHSYIDRLWSVAPAVYGVYHALRANPRLIGALFAGKGVSEAVDSPRGLLAAALIVLWAIRLTYNFARKGGYSTGPHSEDYRWVWLKQKMRENKIPPALFSVFNFSFIAGYQSALIWGFSLPSYVAATEPFSGWNSLDLIATGAFFASLTLETVADNQQWEFYETRRKVREGKISAKEAGEAADDVQRGFLSRGLFAYSRHPNFFAEQCIWWSMYLLSVSASGEKLNWSGTGAFLLTLLFQGTAPFTEYLTSSKYPEYKTYQKRVPRIQMPLPWNAPITAEGKFLSERN</sequence>
<keyword evidence="2" id="KW-1185">Reference proteome</keyword>
<accession>A0A139ADU4</accession>
<evidence type="ECO:0000313" key="1">
    <source>
        <dbReference type="EMBL" id="KXS14930.1"/>
    </source>
</evidence>
<dbReference type="OrthoDB" id="201504at2759"/>
<dbReference type="Proteomes" id="UP000070544">
    <property type="component" value="Unassembled WGS sequence"/>
</dbReference>